<organism evidence="1 2">
    <name type="scientific">Kickxella alabastrina</name>
    <dbReference type="NCBI Taxonomy" id="61397"/>
    <lineage>
        <taxon>Eukaryota</taxon>
        <taxon>Fungi</taxon>
        <taxon>Fungi incertae sedis</taxon>
        <taxon>Zoopagomycota</taxon>
        <taxon>Kickxellomycotina</taxon>
        <taxon>Kickxellomycetes</taxon>
        <taxon>Kickxellales</taxon>
        <taxon>Kickxellaceae</taxon>
        <taxon>Kickxella</taxon>
    </lineage>
</organism>
<keyword evidence="1" id="KW-0489">Methyltransferase</keyword>
<keyword evidence="2" id="KW-1185">Reference proteome</keyword>
<evidence type="ECO:0000313" key="1">
    <source>
        <dbReference type="EMBL" id="KAJ1901203.1"/>
    </source>
</evidence>
<gene>
    <name evidence="1" type="primary">ABD1_2</name>
    <name evidence="1" type="ORF">LPJ66_000949</name>
</gene>
<proteinExistence type="predicted"/>
<evidence type="ECO:0000313" key="2">
    <source>
        <dbReference type="Proteomes" id="UP001150581"/>
    </source>
</evidence>
<sequence>MADDNTTSSSEHEDHVSLRDDKDDNKSATKKLALPISEQSGIVGKHTLQKDENDDGTVALKGPLVADEEGIILSKRVRPDDEGDNDSSISTTKINKHDQDEKDAESDSSAQLSNAEQVALHYNTRRQLGTEDRLRTKITGLRLFNNWVKSVLITEHTFAGCKVLDLGCGKGGDLLKWSIANIGEYVGMDIAEVSVAQAQERYMAMSYAKFPARFYAQDCYGEPLEKTIEPADYKADVISAQFCLHYAFETETKAHQMMSNVTSHLAKGGTFVCTIPNANWLVKQLRASESTSFGNDVYTVKFAASVPPTLYGCAYEFTLDEAVEECTEYLVNLPAFIELAKSYGLELMYVQRFHELFNAKIDDPKFLGLFRKMRVIDDVRQEISDDEWEAQGAVEVEPEPERQRVEPPVGQLVLQQAGQRAEQLPALQQAGQRAEQLPVLQQAGQRAEQLPALQQAGQRAGQLPALQQAGQRAGQLPALQQAGQRAGQLPVLQQAGQRAEQLPALQQAGQRAGQLPVLQQAGQQFGVPVGKLVLQQVEPPVGEQAGPLVGEQAGSLVGVSQRINPGTL</sequence>
<name>A0ACC1IUS0_9FUNG</name>
<accession>A0ACC1IUS0</accession>
<dbReference type="EC" id="2.1.1.56" evidence="1"/>
<dbReference type="Proteomes" id="UP001150581">
    <property type="component" value="Unassembled WGS sequence"/>
</dbReference>
<comment type="caution">
    <text evidence="1">The sequence shown here is derived from an EMBL/GenBank/DDBJ whole genome shotgun (WGS) entry which is preliminary data.</text>
</comment>
<protein>
    <submittedName>
        <fullName evidence="1">mRNA cap guanine-N7 methyltransferase</fullName>
        <ecNumber evidence="1">2.1.1.56</ecNumber>
    </submittedName>
</protein>
<dbReference type="EMBL" id="JANBPG010000039">
    <property type="protein sequence ID" value="KAJ1901203.1"/>
    <property type="molecule type" value="Genomic_DNA"/>
</dbReference>
<reference evidence="1" key="1">
    <citation type="submission" date="2022-07" db="EMBL/GenBank/DDBJ databases">
        <title>Phylogenomic reconstructions and comparative analyses of Kickxellomycotina fungi.</title>
        <authorList>
            <person name="Reynolds N.K."/>
            <person name="Stajich J.E."/>
            <person name="Barry K."/>
            <person name="Grigoriev I.V."/>
            <person name="Crous P."/>
            <person name="Smith M.E."/>
        </authorList>
    </citation>
    <scope>NUCLEOTIDE SEQUENCE</scope>
    <source>
        <strain evidence="1">Benny 63K</strain>
    </source>
</reference>
<keyword evidence="1" id="KW-0808">Transferase</keyword>